<reference evidence="2" key="3">
    <citation type="submission" date="2019-09" db="EMBL/GenBank/DDBJ databases">
        <title>Co-occurence of chitin degradation, pigmentation and bioactivity in marine Pseudoalteromonas.</title>
        <authorList>
            <person name="Sonnenschein E.C."/>
            <person name="Bech P.K."/>
        </authorList>
    </citation>
    <scope>NUCLEOTIDE SEQUENCE</scope>
    <source>
        <strain evidence="2">S3790</strain>
        <strain evidence="3 4">S3895</strain>
    </source>
</reference>
<sequence length="152" mass="16684">MFKKLGVSVIATLFFAGCSSVPLEPTEISNKAKQYDAPKEGMAGLYIYRDSMLGSALKKDVWVNDNCVGETAPKVFFYTEVEGGKKHKLSTESEFSPNDLFLETEAGKHYFVEQYIKMGVMVGGANLELVSEDKGKKAIKPLKLAIQGTCSK</sequence>
<comment type="caution">
    <text evidence="2">The sequence shown here is derived from an EMBL/GenBank/DDBJ whole genome shotgun (WGS) entry which is preliminary data.</text>
</comment>
<evidence type="ECO:0000313" key="5">
    <source>
        <dbReference type="Proteomes" id="UP000307217"/>
    </source>
</evidence>
<dbReference type="Proteomes" id="UP000307217">
    <property type="component" value="Unassembled WGS sequence"/>
</dbReference>
<accession>A0A5S3VAL2</accession>
<feature type="domain" description="DUF2846" evidence="1">
    <location>
        <begin position="40"/>
        <end position="125"/>
    </location>
</feature>
<name>A0A5S3VAL2_9GAMM</name>
<dbReference type="EMBL" id="PNBX01000029">
    <property type="protein sequence ID" value="TMO68792.1"/>
    <property type="molecule type" value="Genomic_DNA"/>
</dbReference>
<evidence type="ECO:0000313" key="4">
    <source>
        <dbReference type="Proteomes" id="UP000307164"/>
    </source>
</evidence>
<dbReference type="RefSeq" id="WP_138591331.1">
    <property type="nucleotide sequence ID" value="NZ_PNBW01000017.1"/>
</dbReference>
<organism evidence="2 5">
    <name type="scientific">Pseudoalteromonas aurantia</name>
    <dbReference type="NCBI Taxonomy" id="43654"/>
    <lineage>
        <taxon>Bacteria</taxon>
        <taxon>Pseudomonadati</taxon>
        <taxon>Pseudomonadota</taxon>
        <taxon>Gammaproteobacteria</taxon>
        <taxon>Alteromonadales</taxon>
        <taxon>Pseudoalteromonadaceae</taxon>
        <taxon>Pseudoalteromonas</taxon>
    </lineage>
</organism>
<dbReference type="PIRSF" id="PIRSF012335">
    <property type="entry name" value="UCP012335"/>
    <property type="match status" value="1"/>
</dbReference>
<dbReference type="PROSITE" id="PS51257">
    <property type="entry name" value="PROKAR_LIPOPROTEIN"/>
    <property type="match status" value="1"/>
</dbReference>
<dbReference type="Proteomes" id="UP000307164">
    <property type="component" value="Unassembled WGS sequence"/>
</dbReference>
<evidence type="ECO:0000313" key="2">
    <source>
        <dbReference type="EMBL" id="TMO68792.1"/>
    </source>
</evidence>
<evidence type="ECO:0000259" key="1">
    <source>
        <dbReference type="Pfam" id="PF11008"/>
    </source>
</evidence>
<reference evidence="2 5" key="1">
    <citation type="submission" date="2018-01" db="EMBL/GenBank/DDBJ databases">
        <authorList>
            <person name="Paulsen S."/>
            <person name="Gram L.K."/>
        </authorList>
    </citation>
    <scope>NUCLEOTIDE SEQUENCE [LARGE SCALE GENOMIC DNA]</scope>
    <source>
        <strain evidence="2 5">S3790</strain>
        <strain evidence="3">S3895</strain>
    </source>
</reference>
<dbReference type="Pfam" id="PF11008">
    <property type="entry name" value="DUF2846"/>
    <property type="match status" value="1"/>
</dbReference>
<dbReference type="EMBL" id="PNBW01000017">
    <property type="protein sequence ID" value="TMO78063.1"/>
    <property type="molecule type" value="Genomic_DNA"/>
</dbReference>
<keyword evidence="4" id="KW-1185">Reference proteome</keyword>
<gene>
    <name evidence="2" type="ORF">CWC19_07685</name>
    <name evidence="3" type="ORF">CWC20_02645</name>
</gene>
<proteinExistence type="predicted"/>
<evidence type="ECO:0000313" key="3">
    <source>
        <dbReference type="EMBL" id="TMO78063.1"/>
    </source>
</evidence>
<dbReference type="InterPro" id="IPR016596">
    <property type="entry name" value="UCP012335"/>
</dbReference>
<dbReference type="OrthoDB" id="7375569at2"/>
<protein>
    <recommendedName>
        <fullName evidence="1">DUF2846 domain-containing protein</fullName>
    </recommendedName>
</protein>
<reference evidence="5" key="2">
    <citation type="submission" date="2019-06" db="EMBL/GenBank/DDBJ databases">
        <title>Co-occurence of chitin degradation, pigmentation and bioactivity in marine Pseudoalteromonas.</title>
        <authorList>
            <person name="Sonnenschein E.C."/>
            <person name="Bech P.K."/>
        </authorList>
    </citation>
    <scope>NUCLEOTIDE SEQUENCE [LARGE SCALE GENOMIC DNA]</scope>
    <source>
        <strain evidence="5">S3790</strain>
    </source>
</reference>
<dbReference type="AlphaFoldDB" id="A0A5S3VAL2"/>
<dbReference type="InterPro" id="IPR022548">
    <property type="entry name" value="DUF2846"/>
</dbReference>